<keyword evidence="8" id="KW-1185">Reference proteome</keyword>
<dbReference type="Gene3D" id="1.20.1600.10">
    <property type="entry name" value="Outer membrane efflux proteins (OEP)"/>
    <property type="match status" value="2"/>
</dbReference>
<sequence length="359" mass="41462">MKLDRGIKVSIFLVAMVLVLSISVFAASKERIDKFEAVQIALEDSIDLEIAKLDLANAKLTYQRSQAENLINQSVYSNLEAQRNLLQAQKDYYQSQTGLINQVLTEYSELILLNKKLKLTEKKVELEKSLLDKVELAVKRGYKDDLELLKQKNDYNEILLSLEELSDDYQEKLINLKLTLDLNTEQNLNLQTWSLEKIWKLDKAEIIASAVKNSFDLQVKEEVVELAQRELERAQQVSTPKLDLQELENNLKIAKLEKESSKKELIITIEQDYYSFKQAIKKIDSEEAKSAASREEYQLVQQEQEKGLKSADDLLSAEIEFLEAEYNYQAAIVDYYLNRLQLQIDMGLQVEVLLDEIKL</sequence>
<evidence type="ECO:0000256" key="2">
    <source>
        <dbReference type="ARBA" id="ARBA00022452"/>
    </source>
</evidence>
<dbReference type="PANTHER" id="PTHR30026">
    <property type="entry name" value="OUTER MEMBRANE PROTEIN TOLC"/>
    <property type="match status" value="1"/>
</dbReference>
<keyword evidence="2" id="KW-1134">Transmembrane beta strand</keyword>
<evidence type="ECO:0000256" key="5">
    <source>
        <dbReference type="ARBA" id="ARBA00023237"/>
    </source>
</evidence>
<keyword evidence="3" id="KW-0812">Transmembrane</keyword>
<accession>A0A285F5T0</accession>
<evidence type="ECO:0000313" key="8">
    <source>
        <dbReference type="Proteomes" id="UP000219573"/>
    </source>
</evidence>
<dbReference type="OrthoDB" id="2112924at2"/>
<feature type="coiled-coil region" evidence="6">
    <location>
        <begin position="217"/>
        <end position="303"/>
    </location>
</feature>
<dbReference type="EMBL" id="OBDZ01000001">
    <property type="protein sequence ID" value="SNY06074.1"/>
    <property type="molecule type" value="Genomic_DNA"/>
</dbReference>
<dbReference type="GO" id="GO:1990281">
    <property type="term" value="C:efflux pump complex"/>
    <property type="evidence" value="ECO:0007669"/>
    <property type="project" value="TreeGrafter"/>
</dbReference>
<comment type="subcellular location">
    <subcellularLocation>
        <location evidence="1">Cell outer membrane</location>
    </subcellularLocation>
</comment>
<dbReference type="RefSeq" id="WP_097016247.1">
    <property type="nucleotide sequence ID" value="NZ_OBDZ01000001.1"/>
</dbReference>
<evidence type="ECO:0000256" key="1">
    <source>
        <dbReference type="ARBA" id="ARBA00004442"/>
    </source>
</evidence>
<evidence type="ECO:0000313" key="7">
    <source>
        <dbReference type="EMBL" id="SNY06074.1"/>
    </source>
</evidence>
<keyword evidence="5" id="KW-0998">Cell outer membrane</keyword>
<keyword evidence="4" id="KW-0472">Membrane</keyword>
<name>A0A285F5T0_9FIRM</name>
<organism evidence="7 8">
    <name type="scientific">Orenia metallireducens</name>
    <dbReference type="NCBI Taxonomy" id="1413210"/>
    <lineage>
        <taxon>Bacteria</taxon>
        <taxon>Bacillati</taxon>
        <taxon>Bacillota</taxon>
        <taxon>Clostridia</taxon>
        <taxon>Halanaerobiales</taxon>
        <taxon>Halobacteroidaceae</taxon>
        <taxon>Orenia</taxon>
    </lineage>
</organism>
<dbReference type="Proteomes" id="UP000219573">
    <property type="component" value="Unassembled WGS sequence"/>
</dbReference>
<evidence type="ECO:0000256" key="6">
    <source>
        <dbReference type="SAM" id="Coils"/>
    </source>
</evidence>
<dbReference type="SUPFAM" id="SSF56954">
    <property type="entry name" value="Outer membrane efflux proteins (OEP)"/>
    <property type="match status" value="1"/>
</dbReference>
<proteinExistence type="predicted"/>
<evidence type="ECO:0000256" key="4">
    <source>
        <dbReference type="ARBA" id="ARBA00023136"/>
    </source>
</evidence>
<dbReference type="GO" id="GO:0015562">
    <property type="term" value="F:efflux transmembrane transporter activity"/>
    <property type="evidence" value="ECO:0007669"/>
    <property type="project" value="InterPro"/>
</dbReference>
<dbReference type="GO" id="GO:0015288">
    <property type="term" value="F:porin activity"/>
    <property type="evidence" value="ECO:0007669"/>
    <property type="project" value="TreeGrafter"/>
</dbReference>
<gene>
    <name evidence="7" type="ORF">SAMN06265827_101210</name>
</gene>
<feature type="coiled-coil region" evidence="6">
    <location>
        <begin position="152"/>
        <end position="179"/>
    </location>
</feature>
<keyword evidence="6" id="KW-0175">Coiled coil</keyword>
<dbReference type="PANTHER" id="PTHR30026:SF20">
    <property type="entry name" value="OUTER MEMBRANE PROTEIN TOLC"/>
    <property type="match status" value="1"/>
</dbReference>
<protein>
    <submittedName>
        <fullName evidence="7">Outer membrane efflux protein</fullName>
    </submittedName>
</protein>
<dbReference type="GO" id="GO:0009279">
    <property type="term" value="C:cell outer membrane"/>
    <property type="evidence" value="ECO:0007669"/>
    <property type="project" value="UniProtKB-SubCell"/>
</dbReference>
<dbReference type="AlphaFoldDB" id="A0A285F5T0"/>
<dbReference type="InterPro" id="IPR051906">
    <property type="entry name" value="TolC-like"/>
</dbReference>
<evidence type="ECO:0000256" key="3">
    <source>
        <dbReference type="ARBA" id="ARBA00022692"/>
    </source>
</evidence>
<feature type="coiled-coil region" evidence="6">
    <location>
        <begin position="48"/>
        <end position="96"/>
    </location>
</feature>
<reference evidence="8" key="1">
    <citation type="submission" date="2017-09" db="EMBL/GenBank/DDBJ databases">
        <authorList>
            <person name="Varghese N."/>
            <person name="Submissions S."/>
        </authorList>
    </citation>
    <scope>NUCLEOTIDE SEQUENCE [LARGE SCALE GENOMIC DNA]</scope>
    <source>
        <strain evidence="8">MSL47</strain>
    </source>
</reference>